<evidence type="ECO:0000313" key="2">
    <source>
        <dbReference type="EMBL" id="KUG02326.1"/>
    </source>
</evidence>
<dbReference type="PANTHER" id="PTHR34322:SF2">
    <property type="entry name" value="TRANSPOSASE IS200-LIKE DOMAIN-CONTAINING PROTEIN"/>
    <property type="match status" value="1"/>
</dbReference>
<dbReference type="EMBL" id="LNQE01001924">
    <property type="protein sequence ID" value="KUG02326.1"/>
    <property type="molecule type" value="Genomic_DNA"/>
</dbReference>
<comment type="caution">
    <text evidence="2">The sequence shown here is derived from an EMBL/GenBank/DDBJ whole genome shotgun (WGS) entry which is preliminary data.</text>
</comment>
<protein>
    <submittedName>
        <fullName evidence="2">Transposase</fullName>
    </submittedName>
</protein>
<dbReference type="Gene3D" id="3.30.70.1290">
    <property type="entry name" value="Transposase IS200-like"/>
    <property type="match status" value="1"/>
</dbReference>
<gene>
    <name evidence="2" type="ORF">ASZ90_020279</name>
</gene>
<reference evidence="2" key="1">
    <citation type="journal article" date="2015" name="Proc. Natl. Acad. Sci. U.S.A.">
        <title>Networks of energetic and metabolic interactions define dynamics in microbial communities.</title>
        <authorList>
            <person name="Embree M."/>
            <person name="Liu J.K."/>
            <person name="Al-Bassam M.M."/>
            <person name="Zengler K."/>
        </authorList>
    </citation>
    <scope>NUCLEOTIDE SEQUENCE</scope>
</reference>
<organism evidence="2">
    <name type="scientific">hydrocarbon metagenome</name>
    <dbReference type="NCBI Taxonomy" id="938273"/>
    <lineage>
        <taxon>unclassified sequences</taxon>
        <taxon>metagenomes</taxon>
        <taxon>ecological metagenomes</taxon>
    </lineage>
</organism>
<evidence type="ECO:0000259" key="1">
    <source>
        <dbReference type="SMART" id="SM01321"/>
    </source>
</evidence>
<accession>A0A0W8E1Q1</accession>
<dbReference type="GO" id="GO:0006313">
    <property type="term" value="P:DNA transposition"/>
    <property type="evidence" value="ECO:0007669"/>
    <property type="project" value="InterPro"/>
</dbReference>
<name>A0A0W8E1Q1_9ZZZZ</name>
<dbReference type="Pfam" id="PF01797">
    <property type="entry name" value="Y1_Tnp"/>
    <property type="match status" value="1"/>
</dbReference>
<dbReference type="SUPFAM" id="SSF143422">
    <property type="entry name" value="Transposase IS200-like"/>
    <property type="match status" value="1"/>
</dbReference>
<feature type="domain" description="Transposase IS200-like" evidence="1">
    <location>
        <begin position="9"/>
        <end position="123"/>
    </location>
</feature>
<dbReference type="InterPro" id="IPR002686">
    <property type="entry name" value="Transposase_17"/>
</dbReference>
<sequence length="257" mass="30554">MPRMSRTRSATGIYHVLARGVNRQEIFYDDEDYHKYLETLIRIKDRSDYEILGYCLMGNHIHLLIKEGREGISRAMHRIGTSYAWWYNRKYDRSGHLFQNRFASECVENEPYLLAVIRYIHHNPVNAGISLRPELYRWSSCRYYFGERDYLHNLTQRELILSLFSDHTESAISRFRSYIEEGCSDQCLDYKDNKRINDEKLNQMIISIIGNRPIQTIRQMDKRQRDEALRKIKQIEGSTLRQISRLTGIGLKVVHKA</sequence>
<dbReference type="AlphaFoldDB" id="A0A0W8E1Q1"/>
<dbReference type="SMART" id="SM01321">
    <property type="entry name" value="Y1_Tnp"/>
    <property type="match status" value="1"/>
</dbReference>
<dbReference type="InterPro" id="IPR036515">
    <property type="entry name" value="Transposase_17_sf"/>
</dbReference>
<dbReference type="GO" id="GO:0003677">
    <property type="term" value="F:DNA binding"/>
    <property type="evidence" value="ECO:0007669"/>
    <property type="project" value="InterPro"/>
</dbReference>
<dbReference type="GO" id="GO:0004803">
    <property type="term" value="F:transposase activity"/>
    <property type="evidence" value="ECO:0007669"/>
    <property type="project" value="InterPro"/>
</dbReference>
<proteinExistence type="predicted"/>
<dbReference type="PANTHER" id="PTHR34322">
    <property type="entry name" value="TRANSPOSASE, Y1_TNP DOMAIN-CONTAINING"/>
    <property type="match status" value="1"/>
</dbReference>